<reference evidence="2 3" key="1">
    <citation type="journal article" date="2016" name="Nat. Commun.">
        <title>Thousands of microbial genomes shed light on interconnected biogeochemical processes in an aquifer system.</title>
        <authorList>
            <person name="Anantharaman K."/>
            <person name="Brown C.T."/>
            <person name="Hug L.A."/>
            <person name="Sharon I."/>
            <person name="Castelle C.J."/>
            <person name="Probst A.J."/>
            <person name="Thomas B.C."/>
            <person name="Singh A."/>
            <person name="Wilkins M.J."/>
            <person name="Karaoz U."/>
            <person name="Brodie E.L."/>
            <person name="Williams K.H."/>
            <person name="Hubbard S.S."/>
            <person name="Banfield J.F."/>
        </authorList>
    </citation>
    <scope>NUCLEOTIDE SEQUENCE [LARGE SCALE GENOMIC DNA]</scope>
</reference>
<organism evidence="2 3">
    <name type="scientific">Candidatus Adlerbacteria bacterium RIFCSPLOWO2_01_FULL_54_16</name>
    <dbReference type="NCBI Taxonomy" id="1797244"/>
    <lineage>
        <taxon>Bacteria</taxon>
        <taxon>Candidatus Adleribacteriota</taxon>
    </lineage>
</organism>
<evidence type="ECO:0000256" key="1">
    <source>
        <dbReference type="SAM" id="MobiDB-lite"/>
    </source>
</evidence>
<sequence>MEQNIAERVQKRMAELPEDVRQSIQSSNFDKKLQDIAAKHQLHIDQTGGLEDETLLVMMGFTEPAEFAKHIENQARVPQGKAQQIAGDVSQQIFLPIRESMKKFMDGQQKAVAPAPQPPMLPQTPPAPAPPPVPPSAPKPPEQKPPAYKMDPYREPPE</sequence>
<comment type="caution">
    <text evidence="2">The sequence shown here is derived from an EMBL/GenBank/DDBJ whole genome shotgun (WGS) entry which is preliminary data.</text>
</comment>
<dbReference type="Proteomes" id="UP000176943">
    <property type="component" value="Unassembled WGS sequence"/>
</dbReference>
<evidence type="ECO:0000313" key="2">
    <source>
        <dbReference type="EMBL" id="OGC86904.1"/>
    </source>
</evidence>
<name>A0A1F4XZ30_9BACT</name>
<accession>A0A1F4XZ30</accession>
<gene>
    <name evidence="2" type="ORF">A3B33_00980</name>
</gene>
<protein>
    <submittedName>
        <fullName evidence="2">Uncharacterized protein</fullName>
    </submittedName>
</protein>
<dbReference type="EMBL" id="MEWY01000011">
    <property type="protein sequence ID" value="OGC86904.1"/>
    <property type="molecule type" value="Genomic_DNA"/>
</dbReference>
<dbReference type="AlphaFoldDB" id="A0A1F4XZ30"/>
<proteinExistence type="predicted"/>
<feature type="region of interest" description="Disordered" evidence="1">
    <location>
        <begin position="104"/>
        <end position="158"/>
    </location>
</feature>
<feature type="compositionally biased region" description="Pro residues" evidence="1">
    <location>
        <begin position="115"/>
        <end position="144"/>
    </location>
</feature>
<evidence type="ECO:0000313" key="3">
    <source>
        <dbReference type="Proteomes" id="UP000176943"/>
    </source>
</evidence>